<name>A0ACB8A8J5_9AGAM</name>
<sequence>MSVPYAFVTLLTSDAYLPGALTIASALKDVHEVQSSESQLKYDTVCLVTPETLDVSTINSLRGVYDVVVAVESINQKDGNRLNLLGRPDLDAVLTKLHVFRLTQYSKIIFLDADVLPVRSLSHLFSIEHEFSAVPDVGWPDIFNSGVMVLSPGEDKFVELRELLKTRGTWDGGDQGILNEWRGNNWNRLSFIYNTTPTAAYIYAPAYEQFGSNISAVHFVGSNKPWHSLSYRRAGSSSTVEAMNTTQQRIYDYGTLVDQWYSVYDRHYRPQVSLSDAEPEGKESVVADDVPPSSNHPSGGTLDLDELRRLAIKGAATLQLPHPILETTGGRGDYMTLPAVGQSDLIHRPAETSLPQEIQETNPSWPNALPDTHTGQNAQENRKEAQNNFNFEPSTPVAQTRMLPMDSPIRWTTLPTPGIDELPPAPHVRAMALPLTPLHYVPQPYKPVSQTSEPPAQQSGDPPRPLSPPLVSWNPAIEPPPKLTPNISAFPTNTYFPNVWDHSPRKSNDQPPPSALSASVSLPETTSDADAESTQPSTHTFFSPPPVPEIPEMLLRQGYYRNVTGPLHDDIPSPTPDRAKVKRVFSWEERPRHLPARVFPGEEATLPGSTFLEPTSSAEPSTPQRQILRETPALPSPLVGFPPSLQYSNSWDAVPSIQKYASRLSLPPQQSLDLGSGSPNGQRRPSNLSRTARSEASSHDGDVEDESDSDEYIKGDGSNRGKSRQRSRNSSISKKRRTYRSIGTQTIHKELRSQSVQVGTSGSPLALNKRLPRLRATSLGTRRQWPSTPGPASLPPGTAGESSEPSLSMHSPVLTLPTRLRPAGSRPGTWSPSGMSSPLALESPSPESPVQETITTPKKMINQVANSPSEGLLQQPEHASDVSTASPVSSLGPVSPPETHLPVSAGRVWDPARDVDLFKRNSEEVLTRFLKMDTWDDGQP</sequence>
<proteinExistence type="predicted"/>
<comment type="caution">
    <text evidence="1">The sequence shown here is derived from an EMBL/GenBank/DDBJ whole genome shotgun (WGS) entry which is preliminary data.</text>
</comment>
<accession>A0ACB8A8J5</accession>
<evidence type="ECO:0000313" key="2">
    <source>
        <dbReference type="Proteomes" id="UP000790377"/>
    </source>
</evidence>
<reference evidence="1" key="1">
    <citation type="journal article" date="2021" name="New Phytol.">
        <title>Evolutionary innovations through gain and loss of genes in the ectomycorrhizal Boletales.</title>
        <authorList>
            <person name="Wu G."/>
            <person name="Miyauchi S."/>
            <person name="Morin E."/>
            <person name="Kuo A."/>
            <person name="Drula E."/>
            <person name="Varga T."/>
            <person name="Kohler A."/>
            <person name="Feng B."/>
            <person name="Cao Y."/>
            <person name="Lipzen A."/>
            <person name="Daum C."/>
            <person name="Hundley H."/>
            <person name="Pangilinan J."/>
            <person name="Johnson J."/>
            <person name="Barry K."/>
            <person name="LaButti K."/>
            <person name="Ng V."/>
            <person name="Ahrendt S."/>
            <person name="Min B."/>
            <person name="Choi I.G."/>
            <person name="Park H."/>
            <person name="Plett J.M."/>
            <person name="Magnuson J."/>
            <person name="Spatafora J.W."/>
            <person name="Nagy L.G."/>
            <person name="Henrissat B."/>
            <person name="Grigoriev I.V."/>
            <person name="Yang Z.L."/>
            <person name="Xu J."/>
            <person name="Martin F.M."/>
        </authorList>
    </citation>
    <scope>NUCLEOTIDE SEQUENCE</scope>
    <source>
        <strain evidence="1">ATCC 28755</strain>
    </source>
</reference>
<dbReference type="Proteomes" id="UP000790377">
    <property type="component" value="Unassembled WGS sequence"/>
</dbReference>
<gene>
    <name evidence="1" type="ORF">BJ138DRAFT_1154422</name>
</gene>
<dbReference type="EMBL" id="MU267741">
    <property type="protein sequence ID" value="KAH7909801.1"/>
    <property type="molecule type" value="Genomic_DNA"/>
</dbReference>
<keyword evidence="2" id="KW-1185">Reference proteome</keyword>
<protein>
    <submittedName>
        <fullName evidence="1">Glycosyltransferase family 8 protein</fullName>
    </submittedName>
</protein>
<feature type="non-terminal residue" evidence="1">
    <location>
        <position position="940"/>
    </location>
</feature>
<evidence type="ECO:0000313" key="1">
    <source>
        <dbReference type="EMBL" id="KAH7909801.1"/>
    </source>
</evidence>
<organism evidence="1 2">
    <name type="scientific">Hygrophoropsis aurantiaca</name>
    <dbReference type="NCBI Taxonomy" id="72124"/>
    <lineage>
        <taxon>Eukaryota</taxon>
        <taxon>Fungi</taxon>
        <taxon>Dikarya</taxon>
        <taxon>Basidiomycota</taxon>
        <taxon>Agaricomycotina</taxon>
        <taxon>Agaricomycetes</taxon>
        <taxon>Agaricomycetidae</taxon>
        <taxon>Boletales</taxon>
        <taxon>Coniophorineae</taxon>
        <taxon>Hygrophoropsidaceae</taxon>
        <taxon>Hygrophoropsis</taxon>
    </lineage>
</organism>